<dbReference type="Pfam" id="PF00903">
    <property type="entry name" value="Glyoxalase"/>
    <property type="match status" value="1"/>
</dbReference>
<comment type="caution">
    <text evidence="2">The sequence shown here is derived from an EMBL/GenBank/DDBJ whole genome shotgun (WGS) entry which is preliminary data.</text>
</comment>
<evidence type="ECO:0000313" key="3">
    <source>
        <dbReference type="Proteomes" id="UP000245627"/>
    </source>
</evidence>
<dbReference type="SUPFAM" id="SSF54593">
    <property type="entry name" value="Glyoxalase/Bleomycin resistance protein/Dihydroxybiphenyl dioxygenase"/>
    <property type="match status" value="1"/>
</dbReference>
<dbReference type="InterPro" id="IPR029068">
    <property type="entry name" value="Glyas_Bleomycin-R_OHBP_Dase"/>
</dbReference>
<dbReference type="InterPro" id="IPR004360">
    <property type="entry name" value="Glyas_Fos-R_dOase_dom"/>
</dbReference>
<dbReference type="EMBL" id="QDKG01000001">
    <property type="protein sequence ID" value="PVH26438.1"/>
    <property type="molecule type" value="Genomic_DNA"/>
</dbReference>
<dbReference type="Proteomes" id="UP000245627">
    <property type="component" value="Unassembled WGS sequence"/>
</dbReference>
<evidence type="ECO:0000259" key="1">
    <source>
        <dbReference type="Pfam" id="PF00903"/>
    </source>
</evidence>
<protein>
    <submittedName>
        <fullName evidence="2">Glyoxalase</fullName>
    </submittedName>
</protein>
<gene>
    <name evidence="2" type="ORF">DC487_02130</name>
</gene>
<keyword evidence="3" id="KW-1185">Reference proteome</keyword>
<dbReference type="RefSeq" id="WP_116774303.1">
    <property type="nucleotide sequence ID" value="NZ_QDKG01000001.1"/>
</dbReference>
<sequence length="154" mass="17741">MIKGIYETHVQVSNLENAIAFYTQVLKLTVGHLDEQRRIAFLYMPGNDKTSMLGLWEETVNLQTRHFAFHCEKDFILNQAVDFLQENQLLPYNFLKDGSVQPMVFCWMPALAIYFNDPDGNQLEFLSLLEGDPQPSLGVLSYDDWTAKSTNSER</sequence>
<organism evidence="2 3">
    <name type="scientific">Sphingobacterium corticibacter</name>
    <dbReference type="NCBI Taxonomy" id="2171749"/>
    <lineage>
        <taxon>Bacteria</taxon>
        <taxon>Pseudomonadati</taxon>
        <taxon>Bacteroidota</taxon>
        <taxon>Sphingobacteriia</taxon>
        <taxon>Sphingobacteriales</taxon>
        <taxon>Sphingobacteriaceae</taxon>
        <taxon>Sphingobacterium</taxon>
    </lineage>
</organism>
<accession>A0A2T8HLW9</accession>
<dbReference type="AlphaFoldDB" id="A0A2T8HLW9"/>
<dbReference type="OrthoDB" id="375220at2"/>
<reference evidence="2 3" key="1">
    <citation type="submission" date="2018-04" db="EMBL/GenBank/DDBJ databases">
        <title>Sphingobacterium cortibacter sp. nov.</title>
        <authorList>
            <person name="Li Y."/>
        </authorList>
    </citation>
    <scope>NUCLEOTIDE SEQUENCE [LARGE SCALE GENOMIC DNA]</scope>
    <source>
        <strain evidence="2 3">2c-3</strain>
    </source>
</reference>
<name>A0A2T8HLW9_9SPHI</name>
<dbReference type="Gene3D" id="3.10.180.10">
    <property type="entry name" value="2,3-Dihydroxybiphenyl 1,2-Dioxygenase, domain 1"/>
    <property type="match status" value="1"/>
</dbReference>
<feature type="domain" description="Glyoxalase/fosfomycin resistance/dioxygenase" evidence="1">
    <location>
        <begin position="9"/>
        <end position="125"/>
    </location>
</feature>
<evidence type="ECO:0000313" key="2">
    <source>
        <dbReference type="EMBL" id="PVH26438.1"/>
    </source>
</evidence>
<proteinExistence type="predicted"/>
<dbReference type="CDD" id="cd06587">
    <property type="entry name" value="VOC"/>
    <property type="match status" value="1"/>
</dbReference>